<feature type="domain" description="DUF4042" evidence="3">
    <location>
        <begin position="394"/>
        <end position="585"/>
    </location>
</feature>
<dbReference type="PANTHER" id="PTHR13366">
    <property type="entry name" value="MALARIA ANTIGEN-RELATED"/>
    <property type="match status" value="1"/>
</dbReference>
<evidence type="ECO:0000313" key="4">
    <source>
        <dbReference type="EMBL" id="KAG6388363.1"/>
    </source>
</evidence>
<reference evidence="4" key="2">
    <citation type="submission" date="2020-08" db="EMBL/GenBank/DDBJ databases">
        <title>Plant Genome Project.</title>
        <authorList>
            <person name="Zhang R.-G."/>
        </authorList>
    </citation>
    <scope>NUCLEOTIDE SEQUENCE</scope>
    <source>
        <strain evidence="4">Huo1</strain>
        <tissue evidence="4">Leaf</tissue>
    </source>
</reference>
<evidence type="ECO:0000259" key="3">
    <source>
        <dbReference type="Pfam" id="PF13251"/>
    </source>
</evidence>
<dbReference type="Proteomes" id="UP000298416">
    <property type="component" value="Unassembled WGS sequence"/>
</dbReference>
<evidence type="ECO:0000256" key="1">
    <source>
        <dbReference type="ARBA" id="ARBA00022737"/>
    </source>
</evidence>
<dbReference type="AlphaFoldDB" id="A0A8X8Z1W8"/>
<dbReference type="EMBL" id="PNBA02000020">
    <property type="protein sequence ID" value="KAG6388363.1"/>
    <property type="molecule type" value="Genomic_DNA"/>
</dbReference>
<sequence length="1280" mass="141623">MLNEGNSALMSSSAVKSWRTAFLTLRDENSASPPRATVVRLLDKLILSQSHSLVAAAPQLPPHELTSDFMLLLELVRDHLSYYQQGIEDATQTFVKLSALIHGICHSSSLEMNSTMWALVCDSFKRVVQVFLGNVETEMAIVRNAALIKPTKDFLESLRLLFSLYQTSASPSENGQLLNFVLEVVEYFQGDSKHSTYFNDNYSVSRGACEVLTVAFAMVGEVYSRVGASLPVEIWKSTVVVLRKVMDILASKSLLMEDNTVAKFYVELLQCLHLVLAEPRGYLAEHVAGFVASLRIFFRCGLVNKPSVMNQQTNHMKGVGSTSQNIPFEVSNQPKSRPSSPYRPPHLRKKVAGNQQSRHEENLASSRHEFISSDSDCSDNDGSVIDNSKAYLAKARLAAIICVQDLSRADPKLFTAQWTMLLPSNDVLQYRLRCSPPSLVYDMLWKYDTTLMSCFLSDPSLKVRIAAASTIMAMLDGPASVSLQVAELKEHSRHGSFTTLSSSLGHILMQLHSGTLHVIKHETSDRLLALSFKILMLLIASTPYSRMPPELLSRVISSLQSTVEQGFPYHNDRNSLLAAAIICLTRALSVSPSMHVNNMLLGEISAGCFEGQSSGVLCTLFRYSEQLSTPSISLEALQALKSLSHNYPNVMTLCWEQISSIIYGVLDSFPDETSRLWRGNVEQIAAPLKERVITASVKVLDESLRAISGFKGTEDLSTDKSLDSPFMSDYVKTKAISSAPSYSLEIPVSTIDDSKTYVLASERWLEATIKHVPLVINHSSAMDEVRAASVTCFAGMTSPVFNSLPEDKQEYIIVSSINAALNDEVPSVRSAACRAIGVIGCFPQIYHRVEVLEKFILAAERNTRHSLVSVSSNGSDPSSFSCLGCPISIGGCPMLVPGAVSRWAFVRITASWALANISDSLSHCLDALYAGRGSTKYSESTSLLVDSMLRLARDNDKVKANAVRGLGNLARSIQFTKHLPVDGDPLDSMHSKIECHCTQGFKDHIKEKSQSVQSSSGSFDWLDQMVQAFLSCVTTGNVKVQWNVCHALSNLFLNKSLKLQDMDWVYGVAALLCLNLVVLLEIMERLELHVVHEIGSLVDEEELKFFQFIESSSVFSILLLLLRDSSNFKIRIQAVSALAVPETINDYGKSYYDVVKSVQHVLENFKSDQISEPSNFKYRIALEKQLTSTMLHLLGLTSKCDQQAIQDLLVKKASFLEIWIEGLCSSVGDTSSSVDEAKHASVDQKKDVIRRTIQSLVKVYESSKHHLIAHRFEKLAMRLL</sequence>
<protein>
    <recommendedName>
        <fullName evidence="3">DUF4042 domain-containing protein</fullName>
    </recommendedName>
</protein>
<feature type="compositionally biased region" description="Polar residues" evidence="2">
    <location>
        <begin position="313"/>
        <end position="333"/>
    </location>
</feature>
<organism evidence="4">
    <name type="scientific">Salvia splendens</name>
    <name type="common">Scarlet sage</name>
    <dbReference type="NCBI Taxonomy" id="180675"/>
    <lineage>
        <taxon>Eukaryota</taxon>
        <taxon>Viridiplantae</taxon>
        <taxon>Streptophyta</taxon>
        <taxon>Embryophyta</taxon>
        <taxon>Tracheophyta</taxon>
        <taxon>Spermatophyta</taxon>
        <taxon>Magnoliopsida</taxon>
        <taxon>eudicotyledons</taxon>
        <taxon>Gunneridae</taxon>
        <taxon>Pentapetalae</taxon>
        <taxon>asterids</taxon>
        <taxon>lamiids</taxon>
        <taxon>Lamiales</taxon>
        <taxon>Lamiaceae</taxon>
        <taxon>Nepetoideae</taxon>
        <taxon>Mentheae</taxon>
        <taxon>Salviinae</taxon>
        <taxon>Salvia</taxon>
        <taxon>Salvia subgen. Calosphace</taxon>
        <taxon>core Calosphace</taxon>
    </lineage>
</organism>
<evidence type="ECO:0000256" key="2">
    <source>
        <dbReference type="SAM" id="MobiDB-lite"/>
    </source>
</evidence>
<dbReference type="InterPro" id="IPR000357">
    <property type="entry name" value="HEAT"/>
</dbReference>
<gene>
    <name evidence="4" type="ORF">SASPL_149788</name>
</gene>
<dbReference type="InterPro" id="IPR016024">
    <property type="entry name" value="ARM-type_fold"/>
</dbReference>
<dbReference type="PANTHER" id="PTHR13366:SF0">
    <property type="entry name" value="HEAT REPEAT-CONTAINING PROTEIN 6"/>
    <property type="match status" value="1"/>
</dbReference>
<dbReference type="Pfam" id="PF02985">
    <property type="entry name" value="HEAT"/>
    <property type="match status" value="1"/>
</dbReference>
<dbReference type="InterPro" id="IPR011989">
    <property type="entry name" value="ARM-like"/>
</dbReference>
<keyword evidence="5" id="KW-1185">Reference proteome</keyword>
<dbReference type="Pfam" id="PF13251">
    <property type="entry name" value="DUF4042"/>
    <property type="match status" value="1"/>
</dbReference>
<accession>A0A8X8Z1W8</accession>
<name>A0A8X8Z1W8_SALSN</name>
<keyword evidence="1" id="KW-0677">Repeat</keyword>
<dbReference type="SUPFAM" id="SSF48371">
    <property type="entry name" value="ARM repeat"/>
    <property type="match status" value="2"/>
</dbReference>
<dbReference type="InterPro" id="IPR025283">
    <property type="entry name" value="DUF4042"/>
</dbReference>
<dbReference type="InterPro" id="IPR052107">
    <property type="entry name" value="HEAT6"/>
</dbReference>
<proteinExistence type="predicted"/>
<dbReference type="Gene3D" id="1.25.10.10">
    <property type="entry name" value="Leucine-rich Repeat Variant"/>
    <property type="match status" value="2"/>
</dbReference>
<evidence type="ECO:0000313" key="5">
    <source>
        <dbReference type="Proteomes" id="UP000298416"/>
    </source>
</evidence>
<feature type="region of interest" description="Disordered" evidence="2">
    <location>
        <begin position="313"/>
        <end position="365"/>
    </location>
</feature>
<comment type="caution">
    <text evidence="4">The sequence shown here is derived from an EMBL/GenBank/DDBJ whole genome shotgun (WGS) entry which is preliminary data.</text>
</comment>
<reference evidence="4" key="1">
    <citation type="submission" date="2018-01" db="EMBL/GenBank/DDBJ databases">
        <authorList>
            <person name="Mao J.F."/>
        </authorList>
    </citation>
    <scope>NUCLEOTIDE SEQUENCE</scope>
    <source>
        <strain evidence="4">Huo1</strain>
        <tissue evidence="4">Leaf</tissue>
    </source>
</reference>